<keyword evidence="6" id="KW-0547">Nucleotide-binding</keyword>
<dbReference type="EC" id="6.3.5.-" evidence="6"/>
<name>A0ABT1NBV6_9FIRM</name>
<comment type="subunit">
    <text evidence="2 6">Heterotrimer of A, B and C subunits.</text>
</comment>
<dbReference type="EMBL" id="JAJEKE010000002">
    <property type="protein sequence ID" value="MCQ1528748.1"/>
    <property type="molecule type" value="Genomic_DNA"/>
</dbReference>
<keyword evidence="6" id="KW-0436">Ligase</keyword>
<comment type="similarity">
    <text evidence="1 6">Belongs to the GatC family.</text>
</comment>
<keyword evidence="8" id="KW-1185">Reference proteome</keyword>
<gene>
    <name evidence="6 7" type="primary">gatC</name>
    <name evidence="7" type="ORF">LJD61_04205</name>
</gene>
<comment type="function">
    <text evidence="3 6">Allows the formation of correctly charged Asn-tRNA(Asn) or Gln-tRNA(Gln) through the transamidation of misacylated Asp-tRNA(Asn) or Glu-tRNA(Gln) in organisms which lack either or both of asparaginyl-tRNA or glutaminyl-tRNA synthetases. The reaction takes place in the presence of glutamine and ATP through an activated phospho-Asp-tRNA(Asn) or phospho-Glu-tRNA(Gln).</text>
</comment>
<dbReference type="InterPro" id="IPR003837">
    <property type="entry name" value="GatC"/>
</dbReference>
<evidence type="ECO:0000313" key="8">
    <source>
        <dbReference type="Proteomes" id="UP001651880"/>
    </source>
</evidence>
<dbReference type="NCBIfam" id="TIGR00135">
    <property type="entry name" value="gatC"/>
    <property type="match status" value="1"/>
</dbReference>
<dbReference type="InterPro" id="IPR036113">
    <property type="entry name" value="Asp/Glu-ADT_sf_sub_c"/>
</dbReference>
<evidence type="ECO:0000256" key="4">
    <source>
        <dbReference type="ARBA" id="ARBA00047380"/>
    </source>
</evidence>
<dbReference type="Proteomes" id="UP001651880">
    <property type="component" value="Unassembled WGS sequence"/>
</dbReference>
<comment type="caution">
    <text evidence="7">The sequence shown here is derived from an EMBL/GenBank/DDBJ whole genome shotgun (WGS) entry which is preliminary data.</text>
</comment>
<evidence type="ECO:0000256" key="2">
    <source>
        <dbReference type="ARBA" id="ARBA00011123"/>
    </source>
</evidence>
<evidence type="ECO:0000256" key="1">
    <source>
        <dbReference type="ARBA" id="ARBA00010757"/>
    </source>
</evidence>
<dbReference type="PANTHER" id="PTHR15004">
    <property type="entry name" value="GLUTAMYL-TRNA(GLN) AMIDOTRANSFERASE SUBUNIT C, MITOCHONDRIAL"/>
    <property type="match status" value="1"/>
</dbReference>
<dbReference type="Gene3D" id="1.10.20.60">
    <property type="entry name" value="Glu-tRNAGln amidotransferase C subunit, N-terminal domain"/>
    <property type="match status" value="1"/>
</dbReference>
<dbReference type="Pfam" id="PF02686">
    <property type="entry name" value="GatC"/>
    <property type="match status" value="1"/>
</dbReference>
<keyword evidence="6" id="KW-0067">ATP-binding</keyword>
<reference evidence="7 8" key="1">
    <citation type="submission" date="2021-10" db="EMBL/GenBank/DDBJ databases">
        <title>Lutispora strain m25 sp. nov., a thermophilic, non-spore-forming bacterium isolated from a lab-scale methanogenic bioreactor digesting anaerobic sludge.</title>
        <authorList>
            <person name="El Houari A."/>
            <person name="Mcdonald J."/>
        </authorList>
    </citation>
    <scope>NUCLEOTIDE SEQUENCE [LARGE SCALE GENOMIC DNA]</scope>
    <source>
        <strain evidence="8">m25</strain>
    </source>
</reference>
<organism evidence="7 8">
    <name type="scientific">Lutispora saccharofermentans</name>
    <dbReference type="NCBI Taxonomy" id="3024236"/>
    <lineage>
        <taxon>Bacteria</taxon>
        <taxon>Bacillati</taxon>
        <taxon>Bacillota</taxon>
        <taxon>Clostridia</taxon>
        <taxon>Lutisporales</taxon>
        <taxon>Lutisporaceae</taxon>
        <taxon>Lutispora</taxon>
    </lineage>
</organism>
<accession>A0ABT1NBV6</accession>
<dbReference type="PANTHER" id="PTHR15004:SF0">
    <property type="entry name" value="GLUTAMYL-TRNA(GLN) AMIDOTRANSFERASE SUBUNIT C, MITOCHONDRIAL"/>
    <property type="match status" value="1"/>
</dbReference>
<evidence type="ECO:0000313" key="7">
    <source>
        <dbReference type="EMBL" id="MCQ1528748.1"/>
    </source>
</evidence>
<dbReference type="RefSeq" id="WP_255226266.1">
    <property type="nucleotide sequence ID" value="NZ_JAJEKE010000002.1"/>
</dbReference>
<evidence type="ECO:0000256" key="6">
    <source>
        <dbReference type="HAMAP-Rule" id="MF_00122"/>
    </source>
</evidence>
<dbReference type="SUPFAM" id="SSF141000">
    <property type="entry name" value="Glu-tRNAGln amidotransferase C subunit"/>
    <property type="match status" value="1"/>
</dbReference>
<comment type="catalytic activity">
    <reaction evidence="5 6">
        <text>L-glutamyl-tRNA(Gln) + L-glutamine + ATP + H2O = L-glutaminyl-tRNA(Gln) + L-glutamate + ADP + phosphate + H(+)</text>
        <dbReference type="Rhea" id="RHEA:17521"/>
        <dbReference type="Rhea" id="RHEA-COMP:9681"/>
        <dbReference type="Rhea" id="RHEA-COMP:9684"/>
        <dbReference type="ChEBI" id="CHEBI:15377"/>
        <dbReference type="ChEBI" id="CHEBI:15378"/>
        <dbReference type="ChEBI" id="CHEBI:29985"/>
        <dbReference type="ChEBI" id="CHEBI:30616"/>
        <dbReference type="ChEBI" id="CHEBI:43474"/>
        <dbReference type="ChEBI" id="CHEBI:58359"/>
        <dbReference type="ChEBI" id="CHEBI:78520"/>
        <dbReference type="ChEBI" id="CHEBI:78521"/>
        <dbReference type="ChEBI" id="CHEBI:456216"/>
    </reaction>
</comment>
<keyword evidence="6" id="KW-0648">Protein biosynthesis</keyword>
<evidence type="ECO:0000256" key="3">
    <source>
        <dbReference type="ARBA" id="ARBA00024799"/>
    </source>
</evidence>
<protein>
    <recommendedName>
        <fullName evidence="6">Aspartyl/glutamyl-tRNA(Asn/Gln) amidotransferase subunit C</fullName>
        <shortName evidence="6">Asp/Glu-ADT subunit C</shortName>
        <ecNumber evidence="6">6.3.5.-</ecNumber>
    </recommendedName>
</protein>
<comment type="catalytic activity">
    <reaction evidence="4 6">
        <text>L-aspartyl-tRNA(Asn) + L-glutamine + ATP + H2O = L-asparaginyl-tRNA(Asn) + L-glutamate + ADP + phosphate + 2 H(+)</text>
        <dbReference type="Rhea" id="RHEA:14513"/>
        <dbReference type="Rhea" id="RHEA-COMP:9674"/>
        <dbReference type="Rhea" id="RHEA-COMP:9677"/>
        <dbReference type="ChEBI" id="CHEBI:15377"/>
        <dbReference type="ChEBI" id="CHEBI:15378"/>
        <dbReference type="ChEBI" id="CHEBI:29985"/>
        <dbReference type="ChEBI" id="CHEBI:30616"/>
        <dbReference type="ChEBI" id="CHEBI:43474"/>
        <dbReference type="ChEBI" id="CHEBI:58359"/>
        <dbReference type="ChEBI" id="CHEBI:78515"/>
        <dbReference type="ChEBI" id="CHEBI:78516"/>
        <dbReference type="ChEBI" id="CHEBI:456216"/>
    </reaction>
</comment>
<dbReference type="HAMAP" id="MF_00122">
    <property type="entry name" value="GatC"/>
    <property type="match status" value="1"/>
</dbReference>
<proteinExistence type="inferred from homology"/>
<evidence type="ECO:0000256" key="5">
    <source>
        <dbReference type="ARBA" id="ARBA00047913"/>
    </source>
</evidence>
<sequence>MIEKKDLEYVAALAKLKLREEDLEKVREKFSMVLDYVSMLNKLDIEEVEPLINVNGMTNVMREDEVGESMNRETLLANAPEKMYGCIKVSKIIE</sequence>